<sequence length="247" mass="27972">MLPKRISAVTPATDSTPALTDSAILATWPYKAIRIPSPRPYGEVSPRLLQHCQVLERIQKSPSLVQRIELPPRLDQTHGFECTPPAIRPPLARKERATSLHPDLTRMVGQDFSRLETMGSSQASKVTVETSDQARKCKNHKNAANGSENDSVSAQFHPLSRAQCPTHVRVLDLEDYLRHQYCGTRRPWTEDHAALSITTSLYIQALPPKPENTSRRHHLHLAVFDSAYVRRKLRPLSGKYPFHLQLW</sequence>
<reference evidence="1 2" key="1">
    <citation type="journal article" date="2022" name="bioRxiv">
        <title>The genome of the oomycete Peronosclerospora sorghi, a cosmopolitan pathogen of maize and sorghum, is inflated with dispersed pseudogenes.</title>
        <authorList>
            <person name="Fletcher K."/>
            <person name="Martin F."/>
            <person name="Isakeit T."/>
            <person name="Cavanaugh K."/>
            <person name="Magill C."/>
            <person name="Michelmore R."/>
        </authorList>
    </citation>
    <scope>NUCLEOTIDE SEQUENCE [LARGE SCALE GENOMIC DNA]</scope>
    <source>
        <strain evidence="1">P6</strain>
    </source>
</reference>
<name>A0ACC0W620_9STRA</name>
<accession>A0ACC0W620</accession>
<evidence type="ECO:0000313" key="2">
    <source>
        <dbReference type="Proteomes" id="UP001163321"/>
    </source>
</evidence>
<dbReference type="EMBL" id="CM047583">
    <property type="protein sequence ID" value="KAI9914174.1"/>
    <property type="molecule type" value="Genomic_DNA"/>
</dbReference>
<protein>
    <submittedName>
        <fullName evidence="1">Uncharacterized protein</fullName>
    </submittedName>
</protein>
<proteinExistence type="predicted"/>
<evidence type="ECO:0000313" key="1">
    <source>
        <dbReference type="EMBL" id="KAI9914174.1"/>
    </source>
</evidence>
<comment type="caution">
    <text evidence="1">The sequence shown here is derived from an EMBL/GenBank/DDBJ whole genome shotgun (WGS) entry which is preliminary data.</text>
</comment>
<keyword evidence="2" id="KW-1185">Reference proteome</keyword>
<gene>
    <name evidence="1" type="ORF">PsorP6_004942</name>
</gene>
<organism evidence="1 2">
    <name type="scientific">Peronosclerospora sorghi</name>
    <dbReference type="NCBI Taxonomy" id="230839"/>
    <lineage>
        <taxon>Eukaryota</taxon>
        <taxon>Sar</taxon>
        <taxon>Stramenopiles</taxon>
        <taxon>Oomycota</taxon>
        <taxon>Peronosporomycetes</taxon>
        <taxon>Peronosporales</taxon>
        <taxon>Peronosporaceae</taxon>
        <taxon>Peronosclerospora</taxon>
    </lineage>
</organism>
<dbReference type="Proteomes" id="UP001163321">
    <property type="component" value="Chromosome 4"/>
</dbReference>